<feature type="region of interest" description="Disordered" evidence="1">
    <location>
        <begin position="1"/>
        <end position="21"/>
    </location>
</feature>
<evidence type="ECO:0000313" key="2">
    <source>
        <dbReference type="EMBL" id="CDT79716.1"/>
    </source>
</evidence>
<gene>
    <name evidence="2" type="ORF">BN1095_790048</name>
</gene>
<evidence type="ECO:0000256" key="1">
    <source>
        <dbReference type="SAM" id="MobiDB-lite"/>
    </source>
</evidence>
<reference evidence="2" key="1">
    <citation type="submission" date="2014-07" db="EMBL/GenBank/DDBJ databases">
        <authorList>
            <person name="Monot Marc"/>
        </authorList>
    </citation>
    <scope>NUCLEOTIDE SEQUENCE</scope>
    <source>
        <strain evidence="2">7032989</strain>
    </source>
</reference>
<organism evidence="2">
    <name type="scientific">Clostridioides difficile</name>
    <name type="common">Peptoclostridium difficile</name>
    <dbReference type="NCBI Taxonomy" id="1496"/>
    <lineage>
        <taxon>Bacteria</taxon>
        <taxon>Bacillati</taxon>
        <taxon>Bacillota</taxon>
        <taxon>Clostridia</taxon>
        <taxon>Peptostreptococcales</taxon>
        <taxon>Peptostreptococcaceae</taxon>
        <taxon>Clostridioides</taxon>
    </lineage>
</organism>
<sequence>MHINQTGFISNGLELSSNKRKSQHQILSHIMHLLVGNQ</sequence>
<dbReference type="EMBL" id="LK933504">
    <property type="protein sequence ID" value="CDT79716.1"/>
    <property type="molecule type" value="Genomic_DNA"/>
</dbReference>
<protein>
    <submittedName>
        <fullName evidence="2">Uncharacterized protein</fullName>
    </submittedName>
</protein>
<proteinExistence type="predicted"/>
<dbReference type="AlphaFoldDB" id="A0A069AZC8"/>
<feature type="compositionally biased region" description="Polar residues" evidence="1">
    <location>
        <begin position="1"/>
        <end position="16"/>
    </location>
</feature>
<name>A0A069AZC8_CLODI</name>
<accession>A0A069AZC8</accession>